<feature type="compositionally biased region" description="Low complexity" evidence="1">
    <location>
        <begin position="29"/>
        <end position="42"/>
    </location>
</feature>
<evidence type="ECO:0008006" key="4">
    <source>
        <dbReference type="Google" id="ProtNLM"/>
    </source>
</evidence>
<name>A0A5C5G325_9BASI</name>
<feature type="region of interest" description="Disordered" evidence="1">
    <location>
        <begin position="27"/>
        <end position="97"/>
    </location>
</feature>
<feature type="region of interest" description="Disordered" evidence="1">
    <location>
        <begin position="221"/>
        <end position="251"/>
    </location>
</feature>
<feature type="compositionally biased region" description="Basic and acidic residues" evidence="1">
    <location>
        <begin position="241"/>
        <end position="251"/>
    </location>
</feature>
<dbReference type="Proteomes" id="UP000311382">
    <property type="component" value="Unassembled WGS sequence"/>
</dbReference>
<dbReference type="EMBL" id="SOZI01000010">
    <property type="protein sequence ID" value="TNY23553.1"/>
    <property type="molecule type" value="Genomic_DNA"/>
</dbReference>
<keyword evidence="3" id="KW-1185">Reference proteome</keyword>
<evidence type="ECO:0000313" key="2">
    <source>
        <dbReference type="EMBL" id="TNY23553.1"/>
    </source>
</evidence>
<reference evidence="2 3" key="1">
    <citation type="submission" date="2019-03" db="EMBL/GenBank/DDBJ databases">
        <title>Rhodosporidium diobovatum UCD-FST 08-225 genome sequencing, assembly, and annotation.</title>
        <authorList>
            <person name="Fakankun I.U."/>
            <person name="Fristensky B."/>
            <person name="Levin D.B."/>
        </authorList>
    </citation>
    <scope>NUCLEOTIDE SEQUENCE [LARGE SCALE GENOMIC DNA]</scope>
    <source>
        <strain evidence="2 3">UCD-FST 08-225</strain>
    </source>
</reference>
<comment type="caution">
    <text evidence="2">The sequence shown here is derived from an EMBL/GenBank/DDBJ whole genome shotgun (WGS) entry which is preliminary data.</text>
</comment>
<feature type="compositionally biased region" description="Basic and acidic residues" evidence="1">
    <location>
        <begin position="54"/>
        <end position="69"/>
    </location>
</feature>
<sequence length="524" mass="57735">MALRRPPTAVSLQPSDVADLQASIAQRNAAASSAPVSTTADAGASSGTKVGDALIEREKQEQREREARGARGRVVGGGAARRSRQLPVSQPARFSPNRATERFVGALPEDLGASVLSPVPRHLSPSPLSRDAPPPPAQLDACIHVDDMREDLEGIVNRVDRLKRDLGLADPWTYAPDEDPPDYEDDYDVADWSRQRDQYEQASELVALRGFAHHYLAELSPATPPATGVANSDKSKRRRVDNRPTKRRVESLTRTGHFEAARSALDRLYSDVSTKGWQPTIELEVARAQHWLTAARCADEQVPPRQFDSSHSTDWRTDFWTHLPRPDEWSDESPYAPLNSFCSWTRTATYRLGQLGRCLDADIESTLTELEAAGRCLADELERYAINLPGAPRVHHLCLEVLLADVKAVKAALLARELVAKYSPAPFPLDEDDVHADKQANKQAAAAFRTSLETFSKLSGSSKKYKKPVVELSLLRKLERVNLAAFELLNPDQAARIETAQGELAETRKTLAAREKETAGAAVK</sequence>
<dbReference type="OrthoDB" id="2530376at2759"/>
<accession>A0A5C5G325</accession>
<protein>
    <recommendedName>
        <fullName evidence="4">Proteophosphoglycan ppg4</fullName>
    </recommendedName>
</protein>
<organism evidence="2 3">
    <name type="scientific">Rhodotorula diobovata</name>
    <dbReference type="NCBI Taxonomy" id="5288"/>
    <lineage>
        <taxon>Eukaryota</taxon>
        <taxon>Fungi</taxon>
        <taxon>Dikarya</taxon>
        <taxon>Basidiomycota</taxon>
        <taxon>Pucciniomycotina</taxon>
        <taxon>Microbotryomycetes</taxon>
        <taxon>Sporidiobolales</taxon>
        <taxon>Sporidiobolaceae</taxon>
        <taxon>Rhodotorula</taxon>
    </lineage>
</organism>
<proteinExistence type="predicted"/>
<dbReference type="AlphaFoldDB" id="A0A5C5G325"/>
<gene>
    <name evidence="2" type="ORF">DMC30DRAFT_414066</name>
</gene>
<evidence type="ECO:0000313" key="3">
    <source>
        <dbReference type="Proteomes" id="UP000311382"/>
    </source>
</evidence>
<evidence type="ECO:0000256" key="1">
    <source>
        <dbReference type="SAM" id="MobiDB-lite"/>
    </source>
</evidence>